<dbReference type="Pfam" id="PF01352">
    <property type="entry name" value="KRAB"/>
    <property type="match status" value="1"/>
</dbReference>
<keyword evidence="3" id="KW-0677">Repeat</keyword>
<keyword evidence="11" id="KW-1185">Reference proteome</keyword>
<dbReference type="GO" id="GO:0005694">
    <property type="term" value="C:chromosome"/>
    <property type="evidence" value="ECO:0007669"/>
    <property type="project" value="UniProtKB-ARBA"/>
</dbReference>
<evidence type="ECO:0000313" key="12">
    <source>
        <dbReference type="RefSeq" id="XP_033817759.1"/>
    </source>
</evidence>
<dbReference type="InterPro" id="IPR013087">
    <property type="entry name" value="Znf_C2H2_type"/>
</dbReference>
<evidence type="ECO:0000256" key="4">
    <source>
        <dbReference type="ARBA" id="ARBA00022771"/>
    </source>
</evidence>
<dbReference type="GO" id="GO:0000981">
    <property type="term" value="F:DNA-binding transcription factor activity, RNA polymerase II-specific"/>
    <property type="evidence" value="ECO:0007669"/>
    <property type="project" value="TreeGrafter"/>
</dbReference>
<dbReference type="PANTHER" id="PTHR24381">
    <property type="entry name" value="ZINC FINGER PROTEIN"/>
    <property type="match status" value="1"/>
</dbReference>
<reference evidence="12" key="1">
    <citation type="submission" date="2025-08" db="UniProtKB">
        <authorList>
            <consortium name="RefSeq"/>
        </authorList>
    </citation>
    <scope>IDENTIFICATION</scope>
</reference>
<dbReference type="Pfam" id="PF00096">
    <property type="entry name" value="zf-C2H2"/>
    <property type="match status" value="3"/>
</dbReference>
<dbReference type="PROSITE" id="PS50157">
    <property type="entry name" value="ZINC_FINGER_C2H2_2"/>
    <property type="match status" value="3"/>
</dbReference>
<dbReference type="RefSeq" id="XP_033817759.1">
    <property type="nucleotide sequence ID" value="XM_033961868.1"/>
</dbReference>
<proteinExistence type="predicted"/>
<sequence>MLVILVGEKEAWPRHSLSHGDDVTRRLRDVLSPSRWRSGLEAVFMTSVTFKDVAAFFSEEEWAALEEWQKELYRSVMKEIHTALLSLGYRIVNPDTVFWVKNELVSTAKWNQNLGEIESINVSYSNLATPCPDILVRIKTDVESPLSDPGDPAEEEGAEENPSASLPAADPAISVRIKEEEGWCAQSPPYSSGIDCAYSPSKGLPVISSFCSLNLKEELHSKNTERADVACDLPAITGGSILQPNQILKSKREEEEYGGADPGALENGSACCPVTEDGHREKSPRAGQLEDFKERGQLLEVLLQKSNGNGLRHSDTGDGLSVWSHRSPLGLRVTRFRSPAVVHQGSYPREIPYISSECERSLGEKADLVTRGITHLGRAPELGSGWWERLVEPSIDQTLSPKTVLYKCSVCDKNFAKAYNLQVHWKIHTGEKPYKCTECEKSFRQNSSLMSHHRIHTGERPYKCIECEKRFRRKDNLKRHQRTHLMRRQR</sequence>
<dbReference type="InterPro" id="IPR036236">
    <property type="entry name" value="Znf_C2H2_sf"/>
</dbReference>
<keyword evidence="2" id="KW-0479">Metal-binding</keyword>
<evidence type="ECO:0000313" key="11">
    <source>
        <dbReference type="Proteomes" id="UP000515159"/>
    </source>
</evidence>
<feature type="domain" description="C2H2-type" evidence="9">
    <location>
        <begin position="462"/>
        <end position="489"/>
    </location>
</feature>
<evidence type="ECO:0000256" key="5">
    <source>
        <dbReference type="ARBA" id="ARBA00022833"/>
    </source>
</evidence>
<dbReference type="PROSITE" id="PS00028">
    <property type="entry name" value="ZINC_FINGER_C2H2_1"/>
    <property type="match status" value="3"/>
</dbReference>
<organism evidence="11 12">
    <name type="scientific">Geotrypetes seraphini</name>
    <name type="common">Gaboon caecilian</name>
    <name type="synonym">Caecilia seraphini</name>
    <dbReference type="NCBI Taxonomy" id="260995"/>
    <lineage>
        <taxon>Eukaryota</taxon>
        <taxon>Metazoa</taxon>
        <taxon>Chordata</taxon>
        <taxon>Craniata</taxon>
        <taxon>Vertebrata</taxon>
        <taxon>Euteleostomi</taxon>
        <taxon>Amphibia</taxon>
        <taxon>Gymnophiona</taxon>
        <taxon>Geotrypetes</taxon>
    </lineage>
</organism>
<dbReference type="PANTHER" id="PTHR24381:SF269">
    <property type="entry name" value="ZINC FINGER PROTEIN 398"/>
    <property type="match status" value="1"/>
</dbReference>
<feature type="domain" description="KRAB" evidence="10">
    <location>
        <begin position="48"/>
        <end position="119"/>
    </location>
</feature>
<dbReference type="SMART" id="SM00355">
    <property type="entry name" value="ZnF_C2H2"/>
    <property type="match status" value="3"/>
</dbReference>
<evidence type="ECO:0000256" key="1">
    <source>
        <dbReference type="ARBA" id="ARBA00004123"/>
    </source>
</evidence>
<dbReference type="Gene3D" id="6.10.140.140">
    <property type="match status" value="1"/>
</dbReference>
<protein>
    <submittedName>
        <fullName evidence="12">Zinc finger protein 586-like isoform X4</fullName>
    </submittedName>
</protein>
<evidence type="ECO:0000256" key="8">
    <source>
        <dbReference type="SAM" id="MobiDB-lite"/>
    </source>
</evidence>
<dbReference type="SUPFAM" id="SSF57667">
    <property type="entry name" value="beta-beta-alpha zinc fingers"/>
    <property type="match status" value="2"/>
</dbReference>
<dbReference type="AlphaFoldDB" id="A0A6P8SGR7"/>
<keyword evidence="6" id="KW-0539">Nucleus</keyword>
<keyword evidence="5" id="KW-0862">Zinc</keyword>
<comment type="subcellular location">
    <subcellularLocation>
        <location evidence="1">Nucleus</location>
    </subcellularLocation>
</comment>
<dbReference type="GO" id="GO:0000977">
    <property type="term" value="F:RNA polymerase II transcription regulatory region sequence-specific DNA binding"/>
    <property type="evidence" value="ECO:0007669"/>
    <property type="project" value="TreeGrafter"/>
</dbReference>
<evidence type="ECO:0000259" key="10">
    <source>
        <dbReference type="PROSITE" id="PS50805"/>
    </source>
</evidence>
<dbReference type="GeneID" id="117368321"/>
<evidence type="ECO:0000256" key="6">
    <source>
        <dbReference type="ARBA" id="ARBA00023242"/>
    </source>
</evidence>
<feature type="region of interest" description="Disordered" evidence="8">
    <location>
        <begin position="144"/>
        <end position="169"/>
    </location>
</feature>
<accession>A0A6P8SGR7</accession>
<feature type="domain" description="C2H2-type" evidence="9">
    <location>
        <begin position="434"/>
        <end position="461"/>
    </location>
</feature>
<dbReference type="InterPro" id="IPR036051">
    <property type="entry name" value="KRAB_dom_sf"/>
</dbReference>
<dbReference type="SMART" id="SM00349">
    <property type="entry name" value="KRAB"/>
    <property type="match status" value="1"/>
</dbReference>
<dbReference type="PROSITE" id="PS50805">
    <property type="entry name" value="KRAB"/>
    <property type="match status" value="1"/>
</dbReference>
<evidence type="ECO:0000259" key="9">
    <source>
        <dbReference type="PROSITE" id="PS50157"/>
    </source>
</evidence>
<evidence type="ECO:0000256" key="3">
    <source>
        <dbReference type="ARBA" id="ARBA00022737"/>
    </source>
</evidence>
<feature type="domain" description="C2H2-type" evidence="9">
    <location>
        <begin position="406"/>
        <end position="433"/>
    </location>
</feature>
<keyword evidence="4 7" id="KW-0863">Zinc-finger</keyword>
<evidence type="ECO:0000256" key="7">
    <source>
        <dbReference type="PROSITE-ProRule" id="PRU00042"/>
    </source>
</evidence>
<dbReference type="Gene3D" id="3.30.160.60">
    <property type="entry name" value="Classic Zinc Finger"/>
    <property type="match status" value="3"/>
</dbReference>
<dbReference type="GO" id="GO:0005634">
    <property type="term" value="C:nucleus"/>
    <property type="evidence" value="ECO:0007669"/>
    <property type="project" value="UniProtKB-SubCell"/>
</dbReference>
<dbReference type="GO" id="GO:0045893">
    <property type="term" value="P:positive regulation of DNA-templated transcription"/>
    <property type="evidence" value="ECO:0007669"/>
    <property type="project" value="UniProtKB-ARBA"/>
</dbReference>
<dbReference type="InterPro" id="IPR001909">
    <property type="entry name" value="KRAB"/>
</dbReference>
<name>A0A6P8SGR7_GEOSA</name>
<dbReference type="CDD" id="cd07765">
    <property type="entry name" value="KRAB_A-box"/>
    <property type="match status" value="1"/>
</dbReference>
<evidence type="ECO:0000256" key="2">
    <source>
        <dbReference type="ARBA" id="ARBA00022723"/>
    </source>
</evidence>
<dbReference type="Proteomes" id="UP000515159">
    <property type="component" value="Chromosome 10"/>
</dbReference>
<gene>
    <name evidence="12" type="primary">LOC117368321</name>
</gene>
<dbReference type="FunFam" id="3.30.160.60:FF:000303">
    <property type="entry name" value="Zinc finger protein 41"/>
    <property type="match status" value="1"/>
</dbReference>
<dbReference type="SUPFAM" id="SSF109640">
    <property type="entry name" value="KRAB domain (Kruppel-associated box)"/>
    <property type="match status" value="1"/>
</dbReference>
<dbReference type="FunFam" id="3.30.160.60:FF:001270">
    <property type="entry name" value="zinc finger protein 583 isoform X1"/>
    <property type="match status" value="1"/>
</dbReference>
<dbReference type="FunFam" id="3.30.160.60:FF:001732">
    <property type="entry name" value="Zgc:162936"/>
    <property type="match status" value="1"/>
</dbReference>
<dbReference type="GO" id="GO:0008270">
    <property type="term" value="F:zinc ion binding"/>
    <property type="evidence" value="ECO:0007669"/>
    <property type="project" value="UniProtKB-KW"/>
</dbReference>